<evidence type="ECO:0000313" key="2">
    <source>
        <dbReference type="EMBL" id="CAB4788791.1"/>
    </source>
</evidence>
<evidence type="ECO:0000256" key="1">
    <source>
        <dbReference type="SAM" id="Phobius"/>
    </source>
</evidence>
<accession>A0A6J6WU62</accession>
<dbReference type="AlphaFoldDB" id="A0A6J6WU62"/>
<feature type="transmembrane region" description="Helical" evidence="1">
    <location>
        <begin position="28"/>
        <end position="50"/>
    </location>
</feature>
<gene>
    <name evidence="2" type="ORF">UFOPK2992_00248</name>
</gene>
<sequence>MSMFTPIWTYYVVRFRASAEIDRDRGEVSATTVVLAAALIALAIGVGVIITTRVQNKANSINLG</sequence>
<reference evidence="2" key="1">
    <citation type="submission" date="2020-05" db="EMBL/GenBank/DDBJ databases">
        <authorList>
            <person name="Chiriac C."/>
            <person name="Salcher M."/>
            <person name="Ghai R."/>
            <person name="Kavagutti S V."/>
        </authorList>
    </citation>
    <scope>NUCLEOTIDE SEQUENCE</scope>
</reference>
<proteinExistence type="predicted"/>
<dbReference type="EMBL" id="CAFAAI010000023">
    <property type="protein sequence ID" value="CAB4788791.1"/>
    <property type="molecule type" value="Genomic_DNA"/>
</dbReference>
<organism evidence="2">
    <name type="scientific">freshwater metagenome</name>
    <dbReference type="NCBI Taxonomy" id="449393"/>
    <lineage>
        <taxon>unclassified sequences</taxon>
        <taxon>metagenomes</taxon>
        <taxon>ecological metagenomes</taxon>
    </lineage>
</organism>
<protein>
    <submittedName>
        <fullName evidence="2">Unannotated protein</fullName>
    </submittedName>
</protein>
<keyword evidence="1" id="KW-0812">Transmembrane</keyword>
<keyword evidence="1" id="KW-1133">Transmembrane helix</keyword>
<keyword evidence="1" id="KW-0472">Membrane</keyword>
<name>A0A6J6WU62_9ZZZZ</name>